<dbReference type="Gene3D" id="1.10.260.40">
    <property type="entry name" value="lambda repressor-like DNA-binding domains"/>
    <property type="match status" value="1"/>
</dbReference>
<dbReference type="RefSeq" id="WP_039412198.1">
    <property type="nucleotide sequence ID" value="NZ_JWSZ01000001.1"/>
</dbReference>
<dbReference type="Gene3D" id="3.40.50.2300">
    <property type="match status" value="2"/>
</dbReference>
<dbReference type="CDD" id="cd01392">
    <property type="entry name" value="HTH_LacI"/>
    <property type="match status" value="1"/>
</dbReference>
<feature type="domain" description="HTH lacI-type" evidence="4">
    <location>
        <begin position="4"/>
        <end position="58"/>
    </location>
</feature>
<evidence type="ECO:0000256" key="2">
    <source>
        <dbReference type="ARBA" id="ARBA00023125"/>
    </source>
</evidence>
<dbReference type="PROSITE" id="PS00356">
    <property type="entry name" value="HTH_LACI_1"/>
    <property type="match status" value="1"/>
</dbReference>
<evidence type="ECO:0000256" key="3">
    <source>
        <dbReference type="ARBA" id="ARBA00023163"/>
    </source>
</evidence>
<sequence length="318" mass="33989">MTRVTLRDVAARAGVSTAAISQALNGRGNLSAETRERIKAVAAELGYAPNKHASALRSGRTMSIGFVMAANSLQDGRRALQRARQLDALVEAGATRGFTVTVLPDSRPDLLAGAQIDALYFPDPADDRTILRDAVAAGIPVAANDLTVPGGVLTIRTGYAAAVRAGLAHLAETGAQRIGFLVDESEVPRDQLGESAYLAWSAVNGRTPLVARVDAGRRRLVPALHELLEAEADAVFAYCEEGPEIYLHLEQIDVVMPRDLQLLVLCTIECDMNARLGITHLCLHPEKAPEVMFAALDAGDPPRAIELPYELVRGSTTR</sequence>
<keyword evidence="1" id="KW-0805">Transcription regulation</keyword>
<gene>
    <name evidence="5" type="ORF">RM52_02050</name>
</gene>
<dbReference type="SUPFAM" id="SSF53822">
    <property type="entry name" value="Periplasmic binding protein-like I"/>
    <property type="match status" value="1"/>
</dbReference>
<reference evidence="5 6" key="1">
    <citation type="submission" date="2014-12" db="EMBL/GenBank/DDBJ databases">
        <title>Genome sequencing of Microbacterium hominis TPW29.</title>
        <authorList>
            <person name="Tan P.W."/>
            <person name="Chan K.-G."/>
        </authorList>
    </citation>
    <scope>NUCLEOTIDE SEQUENCE [LARGE SCALE GENOMIC DNA]</scope>
    <source>
        <strain evidence="5 6">TPW29</strain>
    </source>
</reference>
<keyword evidence="2" id="KW-0238">DNA-binding</keyword>
<evidence type="ECO:0000256" key="1">
    <source>
        <dbReference type="ARBA" id="ARBA00023015"/>
    </source>
</evidence>
<proteinExistence type="predicted"/>
<evidence type="ECO:0000313" key="5">
    <source>
        <dbReference type="EMBL" id="KIC60201.1"/>
    </source>
</evidence>
<dbReference type="AlphaFoldDB" id="A0A0B4D0L7"/>
<comment type="caution">
    <text evidence="5">The sequence shown here is derived from an EMBL/GenBank/DDBJ whole genome shotgun (WGS) entry which is preliminary data.</text>
</comment>
<dbReference type="InterPro" id="IPR000843">
    <property type="entry name" value="HTH_LacI"/>
</dbReference>
<organism evidence="5 6">
    <name type="scientific">Microbacterium hominis</name>
    <dbReference type="NCBI Taxonomy" id="162426"/>
    <lineage>
        <taxon>Bacteria</taxon>
        <taxon>Bacillati</taxon>
        <taxon>Actinomycetota</taxon>
        <taxon>Actinomycetes</taxon>
        <taxon>Micrococcales</taxon>
        <taxon>Microbacteriaceae</taxon>
        <taxon>Microbacterium</taxon>
    </lineage>
</organism>
<evidence type="ECO:0000259" key="4">
    <source>
        <dbReference type="PROSITE" id="PS50932"/>
    </source>
</evidence>
<accession>A0A0B4D0L7</accession>
<dbReference type="Proteomes" id="UP000031202">
    <property type="component" value="Unassembled WGS sequence"/>
</dbReference>
<name>A0A0B4D0L7_9MICO</name>
<dbReference type="InterPro" id="IPR028082">
    <property type="entry name" value="Peripla_BP_I"/>
</dbReference>
<dbReference type="GO" id="GO:0003700">
    <property type="term" value="F:DNA-binding transcription factor activity"/>
    <property type="evidence" value="ECO:0007669"/>
    <property type="project" value="TreeGrafter"/>
</dbReference>
<dbReference type="PANTHER" id="PTHR30146">
    <property type="entry name" value="LACI-RELATED TRANSCRIPTIONAL REPRESSOR"/>
    <property type="match status" value="1"/>
</dbReference>
<dbReference type="PANTHER" id="PTHR30146:SF153">
    <property type="entry name" value="LACTOSE OPERON REPRESSOR"/>
    <property type="match status" value="1"/>
</dbReference>
<evidence type="ECO:0000313" key="6">
    <source>
        <dbReference type="Proteomes" id="UP000031202"/>
    </source>
</evidence>
<dbReference type="GO" id="GO:0000976">
    <property type="term" value="F:transcription cis-regulatory region binding"/>
    <property type="evidence" value="ECO:0007669"/>
    <property type="project" value="TreeGrafter"/>
</dbReference>
<keyword evidence="3" id="KW-0804">Transcription</keyword>
<dbReference type="SMART" id="SM00354">
    <property type="entry name" value="HTH_LACI"/>
    <property type="match status" value="1"/>
</dbReference>
<protein>
    <submittedName>
        <fullName evidence="5">LacI family transcriptional regulator</fullName>
    </submittedName>
</protein>
<dbReference type="EMBL" id="JWSZ01000001">
    <property type="protein sequence ID" value="KIC60201.1"/>
    <property type="molecule type" value="Genomic_DNA"/>
</dbReference>
<dbReference type="PROSITE" id="PS50932">
    <property type="entry name" value="HTH_LACI_2"/>
    <property type="match status" value="1"/>
</dbReference>
<dbReference type="SUPFAM" id="SSF47413">
    <property type="entry name" value="lambda repressor-like DNA-binding domains"/>
    <property type="match status" value="1"/>
</dbReference>
<dbReference type="InterPro" id="IPR010982">
    <property type="entry name" value="Lambda_DNA-bd_dom_sf"/>
</dbReference>
<dbReference type="Pfam" id="PF00356">
    <property type="entry name" value="LacI"/>
    <property type="match status" value="1"/>
</dbReference>